<evidence type="ECO:0000313" key="3">
    <source>
        <dbReference type="Proteomes" id="UP000264330"/>
    </source>
</evidence>
<sequence>MDKEIDFKELERRWEAIKKGQETERQKREFQDHSEAILPEDRKNGGSIDEKKAAEAAMRESREFRSYSRV</sequence>
<gene>
    <name evidence="2" type="ORF">DGQ38_07440</name>
</gene>
<dbReference type="EMBL" id="DPMF01000175">
    <property type="protein sequence ID" value="HCV80864.1"/>
    <property type="molecule type" value="Genomic_DNA"/>
</dbReference>
<organism evidence="2 3">
    <name type="scientific">Zunongwangia profunda</name>
    <dbReference type="NCBI Taxonomy" id="398743"/>
    <lineage>
        <taxon>Bacteria</taxon>
        <taxon>Pseudomonadati</taxon>
        <taxon>Bacteroidota</taxon>
        <taxon>Flavobacteriia</taxon>
        <taxon>Flavobacteriales</taxon>
        <taxon>Flavobacteriaceae</taxon>
        <taxon>Zunongwangia</taxon>
    </lineage>
</organism>
<protein>
    <submittedName>
        <fullName evidence="2">Uncharacterized protein</fullName>
    </submittedName>
</protein>
<accession>A0A3D5IYT9</accession>
<evidence type="ECO:0000313" key="2">
    <source>
        <dbReference type="EMBL" id="HCV80864.1"/>
    </source>
</evidence>
<comment type="caution">
    <text evidence="2">The sequence shown here is derived from an EMBL/GenBank/DDBJ whole genome shotgun (WGS) entry which is preliminary data.</text>
</comment>
<dbReference type="Proteomes" id="UP000264330">
    <property type="component" value="Unassembled WGS sequence"/>
</dbReference>
<evidence type="ECO:0000256" key="1">
    <source>
        <dbReference type="SAM" id="MobiDB-lite"/>
    </source>
</evidence>
<feature type="region of interest" description="Disordered" evidence="1">
    <location>
        <begin position="20"/>
        <end position="70"/>
    </location>
</feature>
<reference evidence="2 3" key="1">
    <citation type="journal article" date="2018" name="Nat. Biotechnol.">
        <title>A standardized bacterial taxonomy based on genome phylogeny substantially revises the tree of life.</title>
        <authorList>
            <person name="Parks D.H."/>
            <person name="Chuvochina M."/>
            <person name="Waite D.W."/>
            <person name="Rinke C."/>
            <person name="Skarshewski A."/>
            <person name="Chaumeil P.A."/>
            <person name="Hugenholtz P."/>
        </authorList>
    </citation>
    <scope>NUCLEOTIDE SEQUENCE [LARGE SCALE GENOMIC DNA]</scope>
    <source>
        <strain evidence="2">UBA9359</strain>
    </source>
</reference>
<name>A0A3D5IYT9_9FLAO</name>
<proteinExistence type="predicted"/>
<dbReference type="AlphaFoldDB" id="A0A3D5IYT9"/>
<dbReference type="RefSeq" id="WP_013070708.1">
    <property type="nucleotide sequence ID" value="NZ_CAJXAW010000036.1"/>
</dbReference>